<evidence type="ECO:0008006" key="2">
    <source>
        <dbReference type="Google" id="ProtNLM"/>
    </source>
</evidence>
<gene>
    <name evidence="1" type="ORF">MNB_SV-4-1323</name>
</gene>
<reference evidence="1" key="1">
    <citation type="submission" date="2016-10" db="EMBL/GenBank/DDBJ databases">
        <authorList>
            <person name="de Groot N.N."/>
        </authorList>
    </citation>
    <scope>NUCLEOTIDE SEQUENCE</scope>
</reference>
<protein>
    <recommendedName>
        <fullName evidence="2">Lipoprotein</fullName>
    </recommendedName>
</protein>
<proteinExistence type="predicted"/>
<evidence type="ECO:0000313" key="1">
    <source>
        <dbReference type="EMBL" id="SFV90429.1"/>
    </source>
</evidence>
<accession>A0A1W1E945</accession>
<dbReference type="AlphaFoldDB" id="A0A1W1E945"/>
<sequence length="142" mass="16517">MTIVRQIPLFTVSLLMLTGCTQKAERTFYDKQITKQPIECMKLAVTPPDKQMEQTMKKLYHFTESCPYTLTLSYKSGIVCNSHYNAQSKALGKMPNSYMNLELRRGFKLLYSYYIDLDHKPGEEEIREGFKTLRSDLKGLKE</sequence>
<name>A0A1W1E945_9ZZZZ</name>
<dbReference type="PROSITE" id="PS51257">
    <property type="entry name" value="PROKAR_LIPOPROTEIN"/>
    <property type="match status" value="1"/>
</dbReference>
<dbReference type="EMBL" id="FPIB01000016">
    <property type="protein sequence ID" value="SFV90429.1"/>
    <property type="molecule type" value="Genomic_DNA"/>
</dbReference>
<organism evidence="1">
    <name type="scientific">hydrothermal vent metagenome</name>
    <dbReference type="NCBI Taxonomy" id="652676"/>
    <lineage>
        <taxon>unclassified sequences</taxon>
        <taxon>metagenomes</taxon>
        <taxon>ecological metagenomes</taxon>
    </lineage>
</organism>